<dbReference type="Pfam" id="PF03956">
    <property type="entry name" value="Lys_export"/>
    <property type="match status" value="1"/>
</dbReference>
<dbReference type="PATRIC" id="fig|172049.5.peg.334"/>
<evidence type="ECO:0000313" key="2">
    <source>
        <dbReference type="EMBL" id="KUK17292.1"/>
    </source>
</evidence>
<name>A0A101EKY9_9EURY</name>
<organism evidence="2 3">
    <name type="scientific">Thermococcus sibiricus</name>
    <dbReference type="NCBI Taxonomy" id="172049"/>
    <lineage>
        <taxon>Archaea</taxon>
        <taxon>Methanobacteriati</taxon>
        <taxon>Methanobacteriota</taxon>
        <taxon>Thermococci</taxon>
        <taxon>Thermococcales</taxon>
        <taxon>Thermococcaceae</taxon>
        <taxon>Thermococcus</taxon>
    </lineage>
</organism>
<gene>
    <name evidence="2" type="ORF">XD54_1400</name>
</gene>
<protein>
    <recommendedName>
        <fullName evidence="4">Lysine exporter LysO family protein</fullName>
    </recommendedName>
</protein>
<evidence type="ECO:0000256" key="1">
    <source>
        <dbReference type="SAM" id="Phobius"/>
    </source>
</evidence>
<sequence>MSLLYLVLVTLVLGMLVGKTTTFDFGNFYEFMLYLLIFIIGVDIGKSKGLGEELRKLGKMALLLPVATIIGSLIGGFFASMLLDVSLKWGLGIAAGFGWYSLTGPLLAAYSPIYGVIGFLANLTREILTIIFYPIAIKRIPKEVGIVMGGATTMDTTLPIIAKFGGTEITLLAFVHGFILTAIAPFLIPLILQFF</sequence>
<dbReference type="AlphaFoldDB" id="A0A101EKY9"/>
<dbReference type="Proteomes" id="UP000053911">
    <property type="component" value="Unassembled WGS sequence"/>
</dbReference>
<dbReference type="RefSeq" id="WP_015848857.1">
    <property type="nucleotide sequence ID" value="NZ_LGFD01000028.1"/>
</dbReference>
<evidence type="ECO:0008006" key="4">
    <source>
        <dbReference type="Google" id="ProtNLM"/>
    </source>
</evidence>
<keyword evidence="1" id="KW-0472">Membrane</keyword>
<dbReference type="InterPro" id="IPR005642">
    <property type="entry name" value="LysO"/>
</dbReference>
<proteinExistence type="predicted"/>
<reference evidence="3" key="1">
    <citation type="journal article" date="2015" name="MBio">
        <title>Genome-Resolved Metagenomic Analysis Reveals Roles for Candidate Phyla and Other Microbial Community Members in Biogeochemical Transformations in Oil Reservoirs.</title>
        <authorList>
            <person name="Hu P."/>
            <person name="Tom L."/>
            <person name="Singh A."/>
            <person name="Thomas B.C."/>
            <person name="Baker B.J."/>
            <person name="Piceno Y.M."/>
            <person name="Andersen G.L."/>
            <person name="Banfield J.F."/>
        </authorList>
    </citation>
    <scope>NUCLEOTIDE SEQUENCE [LARGE SCALE GENOMIC DNA]</scope>
</reference>
<dbReference type="EMBL" id="LGFD01000028">
    <property type="protein sequence ID" value="KUK17292.1"/>
    <property type="molecule type" value="Genomic_DNA"/>
</dbReference>
<feature type="transmembrane region" description="Helical" evidence="1">
    <location>
        <begin position="171"/>
        <end position="192"/>
    </location>
</feature>
<dbReference type="GO" id="GO:0005886">
    <property type="term" value="C:plasma membrane"/>
    <property type="evidence" value="ECO:0007669"/>
    <property type="project" value="TreeGrafter"/>
</dbReference>
<feature type="transmembrane region" description="Helical" evidence="1">
    <location>
        <begin position="99"/>
        <end position="123"/>
    </location>
</feature>
<dbReference type="GO" id="GO:0015661">
    <property type="term" value="F:L-lysine efflux transmembrane transporter activity"/>
    <property type="evidence" value="ECO:0007669"/>
    <property type="project" value="InterPro"/>
</dbReference>
<dbReference type="PANTHER" id="PTHR35804">
    <property type="entry name" value="LYSINE EXPORTER LYSO"/>
    <property type="match status" value="1"/>
</dbReference>
<keyword evidence="1" id="KW-0812">Transmembrane</keyword>
<keyword evidence="1" id="KW-1133">Transmembrane helix</keyword>
<dbReference type="GeneID" id="8095560"/>
<evidence type="ECO:0000313" key="3">
    <source>
        <dbReference type="Proteomes" id="UP000053911"/>
    </source>
</evidence>
<dbReference type="OMA" id="AGCGWYS"/>
<comment type="caution">
    <text evidence="2">The sequence shown here is derived from an EMBL/GenBank/DDBJ whole genome shotgun (WGS) entry which is preliminary data.</text>
</comment>
<accession>A0A101EKY9</accession>
<feature type="transmembrane region" description="Helical" evidence="1">
    <location>
        <begin position="57"/>
        <end position="79"/>
    </location>
</feature>
<dbReference type="PANTHER" id="PTHR35804:SF1">
    <property type="entry name" value="LYSINE EXPORTER LYSO"/>
    <property type="match status" value="1"/>
</dbReference>
<feature type="transmembrane region" description="Helical" evidence="1">
    <location>
        <begin position="28"/>
        <end position="45"/>
    </location>
</feature>